<dbReference type="Proteomes" id="UP000178758">
    <property type="component" value="Unassembled WGS sequence"/>
</dbReference>
<keyword evidence="1" id="KW-1133">Transmembrane helix</keyword>
<dbReference type="AlphaFoldDB" id="A0A1F5DE03"/>
<protein>
    <recommendedName>
        <fullName evidence="4">Type 4a pilus biogenesis protein PilO</fullName>
    </recommendedName>
</protein>
<comment type="caution">
    <text evidence="2">The sequence shown here is derived from an EMBL/GenBank/DDBJ whole genome shotgun (WGS) entry which is preliminary data.</text>
</comment>
<evidence type="ECO:0000313" key="2">
    <source>
        <dbReference type="EMBL" id="OGD53271.1"/>
    </source>
</evidence>
<accession>A0A1F5DE03</accession>
<evidence type="ECO:0000313" key="3">
    <source>
        <dbReference type="Proteomes" id="UP000178758"/>
    </source>
</evidence>
<dbReference type="EMBL" id="MEZJ01000041">
    <property type="protein sequence ID" value="OGD53271.1"/>
    <property type="molecule type" value="Genomic_DNA"/>
</dbReference>
<gene>
    <name evidence="2" type="ORF">A3J78_00895</name>
</gene>
<dbReference type="InterPro" id="IPR014717">
    <property type="entry name" value="Transl_elong_EF1B/ribsomal_bS6"/>
</dbReference>
<reference evidence="2 3" key="1">
    <citation type="journal article" date="2016" name="Nat. Commun.">
        <title>Thousands of microbial genomes shed light on interconnected biogeochemical processes in an aquifer system.</title>
        <authorList>
            <person name="Anantharaman K."/>
            <person name="Brown C.T."/>
            <person name="Hug L.A."/>
            <person name="Sharon I."/>
            <person name="Castelle C.J."/>
            <person name="Probst A.J."/>
            <person name="Thomas B.C."/>
            <person name="Singh A."/>
            <person name="Wilkins M.J."/>
            <person name="Karaoz U."/>
            <person name="Brodie E.L."/>
            <person name="Williams K.H."/>
            <person name="Hubbard S.S."/>
            <person name="Banfield J.F."/>
        </authorList>
    </citation>
    <scope>NUCLEOTIDE SEQUENCE [LARGE SCALE GENOMIC DNA]</scope>
</reference>
<dbReference type="GO" id="GO:0043683">
    <property type="term" value="P:type IV pilus assembly"/>
    <property type="evidence" value="ECO:0007669"/>
    <property type="project" value="InterPro"/>
</dbReference>
<dbReference type="PANTHER" id="PTHR39555">
    <property type="entry name" value="FIMBRIAL ASSEMBLY PROTEIN PILO-LIKE PROTEIN-RELATED"/>
    <property type="match status" value="1"/>
</dbReference>
<name>A0A1F5DE03_9BACT</name>
<feature type="transmembrane region" description="Helical" evidence="1">
    <location>
        <begin position="7"/>
        <end position="28"/>
    </location>
</feature>
<sequence>MKKKLNFIIIALIISCQLLVIFTFSQMITKNTDSLVEQKNKLWALQDKEKSLYKLQADYDLLKEDLQLLAVILPDKRGIIDFLSELEKEASASGLTIKINFNEKSVKKEADNLFSVSFSLNLNGTYFGIVNFIKKVERVPQFVIIEDVNIQSPEGLDKKNNAILKMKCYVDPMF</sequence>
<dbReference type="PROSITE" id="PS51257">
    <property type="entry name" value="PROKAR_LIPOPROTEIN"/>
    <property type="match status" value="1"/>
</dbReference>
<dbReference type="Pfam" id="PF04350">
    <property type="entry name" value="PilO"/>
    <property type="match status" value="1"/>
</dbReference>
<organism evidence="2 3">
    <name type="scientific">Candidatus Beckwithbacteria bacterium RBG_13_35_6</name>
    <dbReference type="NCBI Taxonomy" id="1797456"/>
    <lineage>
        <taxon>Bacteria</taxon>
        <taxon>Candidatus Beckwithiibacteriota</taxon>
    </lineage>
</organism>
<dbReference type="Gene3D" id="3.30.70.60">
    <property type="match status" value="1"/>
</dbReference>
<keyword evidence="1" id="KW-0472">Membrane</keyword>
<dbReference type="PANTHER" id="PTHR39555:SF1">
    <property type="entry name" value="TYPE IV PILUS INNER MEMBRANE COMPONENT PILO"/>
    <property type="match status" value="1"/>
</dbReference>
<dbReference type="InterPro" id="IPR007445">
    <property type="entry name" value="PilO"/>
</dbReference>
<dbReference type="GO" id="GO:0043107">
    <property type="term" value="P:type IV pilus-dependent motility"/>
    <property type="evidence" value="ECO:0007669"/>
    <property type="project" value="InterPro"/>
</dbReference>
<keyword evidence="1" id="KW-0812">Transmembrane</keyword>
<evidence type="ECO:0008006" key="4">
    <source>
        <dbReference type="Google" id="ProtNLM"/>
    </source>
</evidence>
<proteinExistence type="predicted"/>
<evidence type="ECO:0000256" key="1">
    <source>
        <dbReference type="SAM" id="Phobius"/>
    </source>
</evidence>